<comment type="caution">
    <text evidence="3">The sequence shown here is derived from an EMBL/GenBank/DDBJ whole genome shotgun (WGS) entry which is preliminary data.</text>
</comment>
<evidence type="ECO:0000259" key="2">
    <source>
        <dbReference type="PROSITE" id="PS52039"/>
    </source>
</evidence>
<dbReference type="EMBL" id="CAJVPJ010003428">
    <property type="protein sequence ID" value="CAG8639818.1"/>
    <property type="molecule type" value="Genomic_DNA"/>
</dbReference>
<dbReference type="PROSITE" id="PS52039">
    <property type="entry name" value="TOPO_IA_2"/>
    <property type="match status" value="1"/>
</dbReference>
<feature type="domain" description="Topo IA-type catalytic" evidence="2">
    <location>
        <begin position="111"/>
        <end position="179"/>
    </location>
</feature>
<dbReference type="SUPFAM" id="SSF56712">
    <property type="entry name" value="Prokaryotic type I DNA topoisomerase"/>
    <property type="match status" value="1"/>
</dbReference>
<dbReference type="InterPro" id="IPR013497">
    <property type="entry name" value="Topo_IA_cen"/>
</dbReference>
<evidence type="ECO:0000313" key="4">
    <source>
        <dbReference type="Proteomes" id="UP000789572"/>
    </source>
</evidence>
<dbReference type="InterPro" id="IPR003601">
    <property type="entry name" value="Topo_IA_2"/>
</dbReference>
<feature type="non-terminal residue" evidence="3">
    <location>
        <position position="1"/>
    </location>
</feature>
<dbReference type="GO" id="GO:0003917">
    <property type="term" value="F:DNA topoisomerase type I (single strand cut, ATP-independent) activity"/>
    <property type="evidence" value="ECO:0007669"/>
    <property type="project" value="InterPro"/>
</dbReference>
<dbReference type="InterPro" id="IPR006171">
    <property type="entry name" value="TOPRIM_dom"/>
</dbReference>
<organism evidence="3 4">
    <name type="scientific">Paraglomus occultum</name>
    <dbReference type="NCBI Taxonomy" id="144539"/>
    <lineage>
        <taxon>Eukaryota</taxon>
        <taxon>Fungi</taxon>
        <taxon>Fungi incertae sedis</taxon>
        <taxon>Mucoromycota</taxon>
        <taxon>Glomeromycotina</taxon>
        <taxon>Glomeromycetes</taxon>
        <taxon>Paraglomerales</taxon>
        <taxon>Paraglomeraceae</taxon>
        <taxon>Paraglomus</taxon>
    </lineage>
</organism>
<dbReference type="GO" id="GO:0003677">
    <property type="term" value="F:DNA binding"/>
    <property type="evidence" value="ECO:0007669"/>
    <property type="project" value="InterPro"/>
</dbReference>
<dbReference type="Proteomes" id="UP000789572">
    <property type="component" value="Unassembled WGS sequence"/>
</dbReference>
<dbReference type="SMART" id="SM00436">
    <property type="entry name" value="TOP1Bc"/>
    <property type="match status" value="1"/>
</dbReference>
<evidence type="ECO:0000313" key="3">
    <source>
        <dbReference type="EMBL" id="CAG8639818.1"/>
    </source>
</evidence>
<dbReference type="PROSITE" id="PS50880">
    <property type="entry name" value="TOPRIM"/>
    <property type="match status" value="1"/>
</dbReference>
<dbReference type="PANTHER" id="PTHR42785:SF1">
    <property type="entry name" value="DNA TOPOISOMERASE"/>
    <property type="match status" value="1"/>
</dbReference>
<gene>
    <name evidence="3" type="ORF">POCULU_LOCUS9355</name>
</gene>
<dbReference type="Pfam" id="PF01751">
    <property type="entry name" value="Toprim"/>
    <property type="match status" value="1"/>
</dbReference>
<proteinExistence type="predicted"/>
<dbReference type="AlphaFoldDB" id="A0A9N9H170"/>
<keyword evidence="4" id="KW-1185">Reference proteome</keyword>
<dbReference type="Gene3D" id="3.40.50.140">
    <property type="match status" value="1"/>
</dbReference>
<reference evidence="3" key="1">
    <citation type="submission" date="2021-06" db="EMBL/GenBank/DDBJ databases">
        <authorList>
            <person name="Kallberg Y."/>
            <person name="Tangrot J."/>
            <person name="Rosling A."/>
        </authorList>
    </citation>
    <scope>NUCLEOTIDE SEQUENCE</scope>
    <source>
        <strain evidence="3">IA702</strain>
    </source>
</reference>
<accession>A0A9N9H170</accession>
<name>A0A9N9H170_9GLOM</name>
<dbReference type="OrthoDB" id="444592at2759"/>
<protein>
    <submittedName>
        <fullName evidence="3">6086_t:CDS:1</fullName>
    </submittedName>
</protein>
<evidence type="ECO:0000259" key="1">
    <source>
        <dbReference type="PROSITE" id="PS50880"/>
    </source>
</evidence>
<dbReference type="GO" id="GO:0006265">
    <property type="term" value="P:DNA topological change"/>
    <property type="evidence" value="ECO:0007669"/>
    <property type="project" value="InterPro"/>
</dbReference>
<sequence length="179" mass="20395">ENYLIFATSGHLQELKKSGMYNLGVNLENFKPTYEIIPGKENLITSRKQYLKREKISTIYLATDPDREGEAIAQEVVLLLELKSEQYRRLLFYEITPHNINEALNKPSEVNENLVEAQVSRQVLDRMIGFCLSSILQKTNQLTYSEIEKIVSAAQSILREALKLGGTSAFDFINPLAQK</sequence>
<feature type="domain" description="Toprim" evidence="1">
    <location>
        <begin position="1"/>
        <end position="95"/>
    </location>
</feature>
<feature type="non-terminal residue" evidence="3">
    <location>
        <position position="179"/>
    </location>
</feature>
<dbReference type="InterPro" id="IPR000380">
    <property type="entry name" value="Topo_IA"/>
</dbReference>
<dbReference type="InterPro" id="IPR023405">
    <property type="entry name" value="Topo_IA_core_domain"/>
</dbReference>
<dbReference type="PANTHER" id="PTHR42785">
    <property type="entry name" value="DNA TOPOISOMERASE, TYPE IA, CORE"/>
    <property type="match status" value="1"/>
</dbReference>